<sequence>MDQHYWLTEQFEENRAHMQAVAYNMLGSVSYAEDAVQESWIRLKRSDMSEVENIRGWLTTVVSRICLDMLRSRKARHEKSMEDYETEKVIDLNSASNPEYEAMLADSVGLAMLVVLDKLNPVERITFVLHDIFAVPFAEIASIVGRTETATRQMAHRARRRVQGAKIAQEADLSYQRQLVDSFLAAARTGKFEALLEVLDPDVVLQDDRMAIDKNGSSEIHGARAVAKMLMAGRAKAAHPALVNGSIGVAVAPSGNLLLALVLTYMGGKIVGVDVVRDPECIQELDITVLSR</sequence>
<dbReference type="Pfam" id="PF08281">
    <property type="entry name" value="Sigma70_r4_2"/>
    <property type="match status" value="1"/>
</dbReference>
<comment type="caution">
    <text evidence="4">The sequence shown here is derived from an EMBL/GenBank/DDBJ whole genome shotgun (WGS) entry which is preliminary data.</text>
</comment>
<dbReference type="Gene3D" id="1.10.1740.10">
    <property type="match status" value="1"/>
</dbReference>
<evidence type="ECO:0000313" key="4">
    <source>
        <dbReference type="EMBL" id="GGG78750.1"/>
    </source>
</evidence>
<keyword evidence="5" id="KW-1185">Reference proteome</keyword>
<feature type="domain" description="RNA polymerase sigma factor 70 region 4 type 2" evidence="3">
    <location>
        <begin position="113"/>
        <end position="161"/>
    </location>
</feature>
<reference evidence="4" key="1">
    <citation type="journal article" date="2014" name="Int. J. Syst. Evol. Microbiol.">
        <title>Complete genome sequence of Corynebacterium casei LMG S-19264T (=DSM 44701T), isolated from a smear-ripened cheese.</title>
        <authorList>
            <consortium name="US DOE Joint Genome Institute (JGI-PGF)"/>
            <person name="Walter F."/>
            <person name="Albersmeier A."/>
            <person name="Kalinowski J."/>
            <person name="Ruckert C."/>
        </authorList>
    </citation>
    <scope>NUCLEOTIDE SEQUENCE</scope>
    <source>
        <strain evidence="4">CGMCC 1.12754</strain>
    </source>
</reference>
<dbReference type="InterPro" id="IPR007627">
    <property type="entry name" value="RNA_pol_sigma70_r2"/>
</dbReference>
<protein>
    <submittedName>
        <fullName evidence="4">DNA-directed RNA polymerase sigma-70 factor</fullName>
    </submittedName>
</protein>
<dbReference type="GO" id="GO:0006352">
    <property type="term" value="P:DNA-templated transcription initiation"/>
    <property type="evidence" value="ECO:0007669"/>
    <property type="project" value="InterPro"/>
</dbReference>
<dbReference type="InterPro" id="IPR013249">
    <property type="entry name" value="RNA_pol_sigma70_r4_t2"/>
</dbReference>
<evidence type="ECO:0000256" key="1">
    <source>
        <dbReference type="ARBA" id="ARBA00011344"/>
    </source>
</evidence>
<reference evidence="4" key="2">
    <citation type="submission" date="2020-09" db="EMBL/GenBank/DDBJ databases">
        <authorList>
            <person name="Sun Q."/>
            <person name="Zhou Y."/>
        </authorList>
    </citation>
    <scope>NUCLEOTIDE SEQUENCE</scope>
    <source>
        <strain evidence="4">CGMCC 1.12754</strain>
    </source>
</reference>
<gene>
    <name evidence="4" type="primary">rpoE</name>
    <name evidence="4" type="ORF">GCM10011398_25060</name>
</gene>
<organism evidence="4 5">
    <name type="scientific">Virgibacillus oceani</name>
    <dbReference type="NCBI Taxonomy" id="1479511"/>
    <lineage>
        <taxon>Bacteria</taxon>
        <taxon>Bacillati</taxon>
        <taxon>Bacillota</taxon>
        <taxon>Bacilli</taxon>
        <taxon>Bacillales</taxon>
        <taxon>Bacillaceae</taxon>
        <taxon>Virgibacillus</taxon>
    </lineage>
</organism>
<dbReference type="Gene3D" id="3.10.450.50">
    <property type="match status" value="1"/>
</dbReference>
<dbReference type="Pfam" id="PF04542">
    <property type="entry name" value="Sigma70_r2"/>
    <property type="match status" value="1"/>
</dbReference>
<dbReference type="InterPro" id="IPR013324">
    <property type="entry name" value="RNA_pol_sigma_r3/r4-like"/>
</dbReference>
<dbReference type="AlphaFoldDB" id="A0A917HHH5"/>
<dbReference type="RefSeq" id="WP_188455717.1">
    <property type="nucleotide sequence ID" value="NZ_BMFR01000010.1"/>
</dbReference>
<dbReference type="InterPro" id="IPR013325">
    <property type="entry name" value="RNA_pol_sigma_r2"/>
</dbReference>
<dbReference type="EMBL" id="BMFR01000010">
    <property type="protein sequence ID" value="GGG78750.1"/>
    <property type="molecule type" value="Genomic_DNA"/>
</dbReference>
<evidence type="ECO:0000259" key="2">
    <source>
        <dbReference type="Pfam" id="PF04542"/>
    </source>
</evidence>
<proteinExistence type="predicted"/>
<feature type="domain" description="RNA polymerase sigma-70 region 2" evidence="2">
    <location>
        <begin position="11"/>
        <end position="74"/>
    </location>
</feature>
<dbReference type="GO" id="GO:0016987">
    <property type="term" value="F:sigma factor activity"/>
    <property type="evidence" value="ECO:0007669"/>
    <property type="project" value="InterPro"/>
</dbReference>
<dbReference type="InterPro" id="IPR014284">
    <property type="entry name" value="RNA_pol_sigma-70_dom"/>
</dbReference>
<dbReference type="InterPro" id="IPR052704">
    <property type="entry name" value="ECF_Sigma-70_Domain"/>
</dbReference>
<keyword evidence="4" id="KW-0804">Transcription</keyword>
<dbReference type="InterPro" id="IPR036388">
    <property type="entry name" value="WH-like_DNA-bd_sf"/>
</dbReference>
<keyword evidence="4" id="KW-0240">DNA-directed RNA polymerase</keyword>
<dbReference type="SUPFAM" id="SSF54427">
    <property type="entry name" value="NTF2-like"/>
    <property type="match status" value="1"/>
</dbReference>
<dbReference type="Gene3D" id="1.10.10.10">
    <property type="entry name" value="Winged helix-like DNA-binding domain superfamily/Winged helix DNA-binding domain"/>
    <property type="match status" value="1"/>
</dbReference>
<dbReference type="PANTHER" id="PTHR30173:SF43">
    <property type="entry name" value="ECF RNA POLYMERASE SIGMA FACTOR SIGI-RELATED"/>
    <property type="match status" value="1"/>
</dbReference>
<name>A0A917HHH5_9BACI</name>
<dbReference type="Proteomes" id="UP000622860">
    <property type="component" value="Unassembled WGS sequence"/>
</dbReference>
<dbReference type="GO" id="GO:0003677">
    <property type="term" value="F:DNA binding"/>
    <property type="evidence" value="ECO:0007669"/>
    <property type="project" value="InterPro"/>
</dbReference>
<accession>A0A917HHH5</accession>
<comment type="subunit">
    <text evidence="1">Interacts transiently with the RNA polymerase catalytic core formed by RpoA, RpoB, RpoC and RpoZ (2 alpha, 1 beta, 1 beta' and 1 omega subunit) to form the RNA polymerase holoenzyme that can initiate transcription.</text>
</comment>
<dbReference type="PANTHER" id="PTHR30173">
    <property type="entry name" value="SIGMA 19 FACTOR"/>
    <property type="match status" value="1"/>
</dbReference>
<dbReference type="InterPro" id="IPR032710">
    <property type="entry name" value="NTF2-like_dom_sf"/>
</dbReference>
<dbReference type="GO" id="GO:0000428">
    <property type="term" value="C:DNA-directed RNA polymerase complex"/>
    <property type="evidence" value="ECO:0007669"/>
    <property type="project" value="UniProtKB-KW"/>
</dbReference>
<dbReference type="SUPFAM" id="SSF88946">
    <property type="entry name" value="Sigma2 domain of RNA polymerase sigma factors"/>
    <property type="match status" value="1"/>
</dbReference>
<evidence type="ECO:0000313" key="5">
    <source>
        <dbReference type="Proteomes" id="UP000622860"/>
    </source>
</evidence>
<evidence type="ECO:0000259" key="3">
    <source>
        <dbReference type="Pfam" id="PF08281"/>
    </source>
</evidence>
<dbReference type="SUPFAM" id="SSF88659">
    <property type="entry name" value="Sigma3 and sigma4 domains of RNA polymerase sigma factors"/>
    <property type="match status" value="1"/>
</dbReference>
<dbReference type="NCBIfam" id="TIGR02937">
    <property type="entry name" value="sigma70-ECF"/>
    <property type="match status" value="1"/>
</dbReference>